<reference evidence="1 2" key="1">
    <citation type="submission" date="2020-02" db="EMBL/GenBank/DDBJ databases">
        <title>Complete genome sequence of Flavobacteriaceae bacterium.</title>
        <authorList>
            <person name="Kim S.-J."/>
            <person name="Kim Y.-S."/>
            <person name="Kim K.-H."/>
        </authorList>
    </citation>
    <scope>NUCLEOTIDE SEQUENCE [LARGE SCALE GENOMIC DNA]</scope>
    <source>
        <strain evidence="1 2">RR4-40</strain>
    </source>
</reference>
<name>A0A6G6GJF3_9FLAO</name>
<dbReference type="KEGG" id="mgel:G5B37_03625"/>
<sequence length="121" mass="14695">MIKEFILKKSPLLKIVLRETEFEIINQQYKKEGGMFEYSKLYNIEFREESIDHSGSLMIFIMSLFLPKATRTAKFRERLIMNYDKKQKKVILFDFDKQETQDALKEIRKLMDKKYLQSQLR</sequence>
<dbReference type="AlphaFoldDB" id="A0A6G6GJF3"/>
<accession>A0A6G6GJF3</accession>
<keyword evidence="2" id="KW-1185">Reference proteome</keyword>
<dbReference type="EMBL" id="CP049057">
    <property type="protein sequence ID" value="QIE58682.1"/>
    <property type="molecule type" value="Genomic_DNA"/>
</dbReference>
<evidence type="ECO:0000313" key="1">
    <source>
        <dbReference type="EMBL" id="QIE58682.1"/>
    </source>
</evidence>
<dbReference type="RefSeq" id="WP_164678713.1">
    <property type="nucleotide sequence ID" value="NZ_CP049057.1"/>
</dbReference>
<proteinExistence type="predicted"/>
<gene>
    <name evidence="1" type="ORF">G5B37_03625</name>
</gene>
<protein>
    <submittedName>
        <fullName evidence="1">Uncharacterized protein</fullName>
    </submittedName>
</protein>
<evidence type="ECO:0000313" key="2">
    <source>
        <dbReference type="Proteomes" id="UP000505306"/>
    </source>
</evidence>
<organism evidence="1 2">
    <name type="scientific">Rasiella rasia</name>
    <dbReference type="NCBI Taxonomy" id="2744027"/>
    <lineage>
        <taxon>Bacteria</taxon>
        <taxon>Pseudomonadati</taxon>
        <taxon>Bacteroidota</taxon>
        <taxon>Flavobacteriia</taxon>
        <taxon>Flavobacteriales</taxon>
        <taxon>Flavobacteriaceae</taxon>
        <taxon>Rasiella</taxon>
    </lineage>
</organism>
<dbReference type="Proteomes" id="UP000505306">
    <property type="component" value="Chromosome"/>
</dbReference>